<proteinExistence type="inferred from homology"/>
<dbReference type="Proteomes" id="UP000035704">
    <property type="component" value="Chromosome"/>
</dbReference>
<dbReference type="PATRIC" id="fig|84022.5.peg.2260"/>
<dbReference type="AlphaFoldDB" id="A0A0D8ID38"/>
<evidence type="ECO:0000256" key="1">
    <source>
        <dbReference type="ARBA" id="ARBA00005656"/>
    </source>
</evidence>
<dbReference type="KEGG" id="cace:CACET_c10660"/>
<gene>
    <name evidence="4" type="primary">ptb1</name>
    <name evidence="4" type="ORF">CACET_c10660</name>
</gene>
<dbReference type="Pfam" id="PF01515">
    <property type="entry name" value="PTA_PTB"/>
    <property type="match status" value="2"/>
</dbReference>
<dbReference type="STRING" id="84022.CACET_c10660"/>
<dbReference type="PANTHER" id="PTHR43356:SF2">
    <property type="entry name" value="PHOSPHATE ACETYLTRANSFERASE"/>
    <property type="match status" value="1"/>
</dbReference>
<dbReference type="RefSeq" id="WP_044823306.1">
    <property type="nucleotide sequence ID" value="NZ_CP009687.1"/>
</dbReference>
<dbReference type="GO" id="GO:0050182">
    <property type="term" value="F:phosphate butyryltransferase activity"/>
    <property type="evidence" value="ECO:0007669"/>
    <property type="project" value="UniProtKB-EC"/>
</dbReference>
<dbReference type="InterPro" id="IPR002505">
    <property type="entry name" value="PTA_PTB"/>
</dbReference>
<evidence type="ECO:0000313" key="4">
    <source>
        <dbReference type="EMBL" id="AKL94569.1"/>
    </source>
</evidence>
<dbReference type="EMBL" id="CP009687">
    <property type="protein sequence ID" value="AKL94569.1"/>
    <property type="molecule type" value="Genomic_DNA"/>
</dbReference>
<dbReference type="PANTHER" id="PTHR43356">
    <property type="entry name" value="PHOSPHATE ACETYLTRANSFERASE"/>
    <property type="match status" value="1"/>
</dbReference>
<dbReference type="Gene3D" id="3.40.718.10">
    <property type="entry name" value="Isopropylmalate Dehydrogenase"/>
    <property type="match status" value="1"/>
</dbReference>
<sequence>MIKTLEELVKTAQEQAKMRLVVAAAEDKDVLQAVAQAQEKKIIEAILIGDQVKITAIAKYLAIDLNCTIIHIPDLVEAALEAVKMVSNGKADFVMKGILDTSILLKAVLDKEVGLRTESLLSHVMVYEVPTYHKLLFLTDGGMNISPTLEEKKSILKNAITSAKAIGIEKTKVACLAAKEKVSDKMQATIDAQALKELAEGGYFGKDAIVEGPIAFDLAISKNAAEIKGFSSPVAGETDVLLVPTIEVGNGIGKALTYMAKAKSAGIIMGARAPVVLTSRADDAETKLYSIALGSVIAAFNK</sequence>
<name>A0A0D8ID38_9CLOT</name>
<reference evidence="4 5" key="1">
    <citation type="submission" date="2014-10" db="EMBL/GenBank/DDBJ databases">
        <title>Genome sequence of Clostridium aceticum DSM 1496.</title>
        <authorList>
            <person name="Poehlein A."/>
            <person name="Schiel-Bengelsdorf B."/>
            <person name="Gottschalk G."/>
            <person name="Duerre P."/>
            <person name="Daniel R."/>
        </authorList>
    </citation>
    <scope>NUCLEOTIDE SEQUENCE [LARGE SCALE GENOMIC DNA]</scope>
    <source>
        <strain evidence="4 5">DSM 1496</strain>
    </source>
</reference>
<organism evidence="4 5">
    <name type="scientific">Clostridium aceticum</name>
    <dbReference type="NCBI Taxonomy" id="84022"/>
    <lineage>
        <taxon>Bacteria</taxon>
        <taxon>Bacillati</taxon>
        <taxon>Bacillota</taxon>
        <taxon>Clostridia</taxon>
        <taxon>Eubacteriales</taxon>
        <taxon>Clostridiaceae</taxon>
        <taxon>Clostridium</taxon>
    </lineage>
</organism>
<dbReference type="OrthoDB" id="9774179at2"/>
<dbReference type="InterPro" id="IPR050500">
    <property type="entry name" value="Phos_Acetyltrans/Butyryltrans"/>
</dbReference>
<evidence type="ECO:0000313" key="5">
    <source>
        <dbReference type="Proteomes" id="UP000035704"/>
    </source>
</evidence>
<evidence type="ECO:0000256" key="2">
    <source>
        <dbReference type="ARBA" id="ARBA00022679"/>
    </source>
</evidence>
<comment type="similarity">
    <text evidence="1">Belongs to the phosphate acetyltransferase and butyryltransferase family.</text>
</comment>
<keyword evidence="5" id="KW-1185">Reference proteome</keyword>
<evidence type="ECO:0000256" key="3">
    <source>
        <dbReference type="ARBA" id="ARBA00023315"/>
    </source>
</evidence>
<dbReference type="InterPro" id="IPR012147">
    <property type="entry name" value="P_Ac_Bu_trans"/>
</dbReference>
<dbReference type="NCBIfam" id="NF006045">
    <property type="entry name" value="PRK08190.1"/>
    <property type="match status" value="1"/>
</dbReference>
<dbReference type="PIRSF" id="PIRSF000428">
    <property type="entry name" value="P_Ac_trans"/>
    <property type="match status" value="1"/>
</dbReference>
<accession>A0A0D8ID38</accession>
<protein>
    <submittedName>
        <fullName evidence="4">Phosphate butyryltransferase Ptb</fullName>
        <ecNumber evidence="4">2.3.1.19</ecNumber>
    </submittedName>
</protein>
<dbReference type="SUPFAM" id="SSF53659">
    <property type="entry name" value="Isocitrate/Isopropylmalate dehydrogenase-like"/>
    <property type="match status" value="1"/>
</dbReference>
<keyword evidence="2 4" id="KW-0808">Transferase</keyword>
<dbReference type="EC" id="2.3.1.19" evidence="4"/>
<keyword evidence="3 4" id="KW-0012">Acyltransferase</keyword>